<gene>
    <name evidence="3" type="ORF">BGTH12_LOCUS6683</name>
</gene>
<comment type="caution">
    <text evidence="3">The sequence shown here is derived from an EMBL/GenBank/DDBJ whole genome shotgun (WGS) entry which is preliminary data.</text>
</comment>
<dbReference type="InterPro" id="IPR007330">
    <property type="entry name" value="MIT_dom"/>
</dbReference>
<feature type="compositionally biased region" description="Polar residues" evidence="1">
    <location>
        <begin position="14"/>
        <end position="25"/>
    </location>
</feature>
<dbReference type="Pfam" id="PF04212">
    <property type="entry name" value="MIT"/>
    <property type="match status" value="1"/>
</dbReference>
<feature type="domain" description="MIT" evidence="2">
    <location>
        <begin position="112"/>
        <end position="176"/>
    </location>
</feature>
<feature type="compositionally biased region" description="Polar residues" evidence="1">
    <location>
        <begin position="680"/>
        <end position="706"/>
    </location>
</feature>
<feature type="compositionally biased region" description="Polar residues" evidence="1">
    <location>
        <begin position="634"/>
        <end position="671"/>
    </location>
</feature>
<accession>A0A9W4GIW9</accession>
<dbReference type="Proteomes" id="UP000683417">
    <property type="component" value="Unassembled WGS sequence"/>
</dbReference>
<dbReference type="AlphaFoldDB" id="A0A9W4GIW9"/>
<sequence length="1061" mass="118590">MNGASSLMRPATPSPTAQIISTAIQQEDCFRQAKRDSQPGTKDVYQKISPIISKSSGVDSRSPLESSQKGVESYQESRSRSKASRNRSSRSSSSSNQYAARTSKHSSQKLMLSKALQKANSAVLLDNAQNFEGAMQAYSEACGLLNHVMSRSSGNEDRRKLEAIHITYTIRISELEKISLQLDEFTKELPAQSESSMPLTDDEERMAHEEMVNEQSCLEQIKQNRSMSLSQLPPRRESLQVGSEASTHKQDSFKGRSCLRLPIEMTNDSHEDSMKSSYMPRPLSPRRPTSPKYQENLGTTQLEPRQLETKVSNTNNLLDTSGHSRMASKDSSHWLDTIDEAGSSATPSIHSRSSSLKVYRKPLQALRFETEVEFDAALDAAIEAAYDDGLMPIYSKDFSTSGHLDDEIVANVRRKVELAKERVRQSEREAAVQIAHERERIRIQQQHLQDVIEDGYDSNESEEEERILEEMTRDYAMENFDIDLYGGAALLQETESEKRARRPNSSSLTSRSSNVLEGSPILQNSSTSKNPTPATPLLPHLSEVSLPEPSERGSSCDFSTSGVRTRRLSGQRAKPLKIETNPQLPMDHRQDLSQAKASNTVILAPLKSLETNKLHESTPNSADRPPTLQISRQTSQPLMNSSDTISSFTNSPQHLGNDVDSQSCEAESPTRTKSRMSLRKNMSSTSLKNIKSRNVSTSNLEDGSDTSLNTPVSIQFNEREVNSTHQLRPNLLTPLVMSLTERQSQSQNENMDLFNNSFHSQDNFGMPSYTDKTTPTPLESCPTEYLLRPFWLMRALYQTIVHPKGGFITNKLFVPCDVWRVKGVKIKNMEDKIANCEVLTLALTKLARVDSFDADAVLDEMQTFESVLEQVQTVLSKKLGSEVGVQNSGNFPVFKDTFVEADNENNNTLSKTGTISSKSSFSWRRLRSKNSGVSLSSNYSNKTHVDPLKECPTIPTLPMASSITKKRHLRSDVDKVQFSGPNANYMSALARLFDAAQTVDQIARQVEDPGLRHADKTQVGLELCTRHAAEFFGFYICRFVLADISILMDKFIKKESGWILI</sequence>
<evidence type="ECO:0000259" key="2">
    <source>
        <dbReference type="Pfam" id="PF04212"/>
    </source>
</evidence>
<evidence type="ECO:0000313" key="3">
    <source>
        <dbReference type="EMBL" id="CAD6505325.1"/>
    </source>
</evidence>
<reference evidence="3" key="1">
    <citation type="submission" date="2020-10" db="EMBL/GenBank/DDBJ databases">
        <authorList>
            <person name="Muller C M."/>
        </authorList>
    </citation>
    <scope>NUCLEOTIDE SEQUENCE</scope>
    <source>
        <strain evidence="3">THUN-12</strain>
    </source>
</reference>
<dbReference type="PANTHER" id="PTHR37327">
    <property type="entry name" value="CHROMOSOME 1, WHOLE GENOME SHOTGUN SEQUENCE"/>
    <property type="match status" value="1"/>
</dbReference>
<feature type="region of interest" description="Disordered" evidence="1">
    <location>
        <begin position="494"/>
        <end position="593"/>
    </location>
</feature>
<feature type="region of interest" description="Disordered" evidence="1">
    <location>
        <begin position="267"/>
        <end position="295"/>
    </location>
</feature>
<dbReference type="PANTHER" id="PTHR37327:SF1">
    <property type="entry name" value="MICROTUBULE INTERACTING AND TRANSPORT DOMAIN-CONTAINING PROTEIN"/>
    <property type="match status" value="1"/>
</dbReference>
<evidence type="ECO:0000313" key="4">
    <source>
        <dbReference type="Proteomes" id="UP000683417"/>
    </source>
</evidence>
<organism evidence="3 4">
    <name type="scientific">Blumeria graminis f. sp. triticale</name>
    <dbReference type="NCBI Taxonomy" id="1689686"/>
    <lineage>
        <taxon>Eukaryota</taxon>
        <taxon>Fungi</taxon>
        <taxon>Dikarya</taxon>
        <taxon>Ascomycota</taxon>
        <taxon>Pezizomycotina</taxon>
        <taxon>Leotiomycetes</taxon>
        <taxon>Erysiphales</taxon>
        <taxon>Erysiphaceae</taxon>
        <taxon>Blumeria</taxon>
    </lineage>
</organism>
<feature type="compositionally biased region" description="Polar residues" evidence="1">
    <location>
        <begin position="52"/>
        <end position="76"/>
    </location>
</feature>
<feature type="compositionally biased region" description="Polar residues" evidence="1">
    <location>
        <begin position="521"/>
        <end position="532"/>
    </location>
</feature>
<name>A0A9W4GIW9_BLUGR</name>
<protein>
    <submittedName>
        <fullName evidence="3">BgTH12-00816</fullName>
    </submittedName>
</protein>
<evidence type="ECO:0000256" key="1">
    <source>
        <dbReference type="SAM" id="MobiDB-lite"/>
    </source>
</evidence>
<proteinExistence type="predicted"/>
<feature type="region of interest" description="Disordered" evidence="1">
    <location>
        <begin position="634"/>
        <end position="706"/>
    </location>
</feature>
<feature type="compositionally biased region" description="Basic and acidic residues" evidence="1">
    <location>
        <begin position="28"/>
        <end position="37"/>
    </location>
</feature>
<feature type="compositionally biased region" description="Polar residues" evidence="1">
    <location>
        <begin position="552"/>
        <end position="563"/>
    </location>
</feature>
<feature type="region of interest" description="Disordered" evidence="1">
    <location>
        <begin position="1"/>
        <end position="112"/>
    </location>
</feature>
<dbReference type="EMBL" id="CAJHIT010000009">
    <property type="protein sequence ID" value="CAD6505325.1"/>
    <property type="molecule type" value="Genomic_DNA"/>
</dbReference>
<feature type="region of interest" description="Disordered" evidence="1">
    <location>
        <begin position="225"/>
        <end position="253"/>
    </location>
</feature>